<evidence type="ECO:0000259" key="13">
    <source>
        <dbReference type="Pfam" id="PF07715"/>
    </source>
</evidence>
<dbReference type="InterPro" id="IPR039426">
    <property type="entry name" value="TonB-dep_rcpt-like"/>
</dbReference>
<reference evidence="14 15" key="1">
    <citation type="submission" date="2020-12" db="EMBL/GenBank/DDBJ databases">
        <title>Revised draft genomes of Rhodomicrobium vannielii ATCC 17100 and Rhodomicrobium udaipurense JA643.</title>
        <authorList>
            <person name="Conners E.M."/>
            <person name="Davenport E.J."/>
            <person name="Bose A."/>
        </authorList>
    </citation>
    <scope>NUCLEOTIDE SEQUENCE [LARGE SCALE GENOMIC DNA]</scope>
    <source>
        <strain evidence="14 15">JA643</strain>
    </source>
</reference>
<keyword evidence="4 9" id="KW-0812">Transmembrane</keyword>
<sequence length="746" mass="80788">MSKVIIAVLGTAAAGLCAEQAVAQSTDYTPTLPPVVVTAEKAKKPGKKKATPSTEANRAAEPVPQDIAEPEPQTLAKPLSGTVLSGAALTEARPGERDAAALLTAAPGVAVATGGGVSALPAINGLGDERIRTELNGMLITSACANRMNPALSYVDPSAIGKVEVNTALAPVSKGGDSIGGTISVERAAAGFATVPGEVLTAATLSTFYRSNGDGFGGAMHAEAATQNLNIAYNGAWSQSRNYERGGGEEVRSTEYEAGNHALTLTARDGRDLYVLEGTYQKIPYQGFVNQRMDLTDNQGWSVNARALQHYGWGTLDARAYYQRTLHEMNFLADKGGNMPMNTDGSDFGYSVKTEILTSPRDKVRIGNEFHGQTLDDWWPPVAGMAMMGPDTYENINGGKRNRVGTFAEWERKWTPEWSTLIGARNDIVWMDTGDVRPYSWTSMMQADDIAAATAFNKRDHARTDVNFDMTALARYEPGAASTYEFGYARKTRSPNLYERYSWGEGMMASTMIGWFGDGNGYVGNLDLDPEVAHTVSATAAWRAGAAGEYEVKVTPFYSYVEDFIDVNYLKIFTTSNFQNGKFRQFQFANHDAELYGVNVSGKAPLWASADYGRFGVNGTIGWVEGERTDGENLYRIMPLNARAALTHSLGNWSSTAELQLVASKDQVQSLRNEFETPGYALLNLRTSYLWGNVRFDLAVENVFDKLYYQPLGGFDYADFKATSGAEYGAVAGVGRSFNAAVTVKF</sequence>
<dbReference type="InterPro" id="IPR012910">
    <property type="entry name" value="Plug_dom"/>
</dbReference>
<keyword evidence="5 12" id="KW-0732">Signal</keyword>
<keyword evidence="7 9" id="KW-0472">Membrane</keyword>
<feature type="domain" description="TonB-dependent receptor plug" evidence="13">
    <location>
        <begin position="82"/>
        <end position="182"/>
    </location>
</feature>
<keyword evidence="6" id="KW-0798">TonB box</keyword>
<comment type="subcellular location">
    <subcellularLocation>
        <location evidence="1 9">Cell outer membrane</location>
        <topology evidence="1 9">Multi-pass membrane protein</topology>
    </subcellularLocation>
</comment>
<evidence type="ECO:0000256" key="5">
    <source>
        <dbReference type="ARBA" id="ARBA00022729"/>
    </source>
</evidence>
<evidence type="ECO:0000313" key="14">
    <source>
        <dbReference type="EMBL" id="MBJ7543307.1"/>
    </source>
</evidence>
<comment type="similarity">
    <text evidence="9">Belongs to the TonB-dependent receptor family.</text>
</comment>
<evidence type="ECO:0000256" key="11">
    <source>
        <dbReference type="SAM" id="MobiDB-lite"/>
    </source>
</evidence>
<protein>
    <submittedName>
        <fullName evidence="14">TonB-dependent receptor plug domain-containing protein</fullName>
    </submittedName>
</protein>
<feature type="region of interest" description="Disordered" evidence="11">
    <location>
        <begin position="40"/>
        <end position="71"/>
    </location>
</feature>
<evidence type="ECO:0000256" key="6">
    <source>
        <dbReference type="ARBA" id="ARBA00023077"/>
    </source>
</evidence>
<dbReference type="InterPro" id="IPR037066">
    <property type="entry name" value="Plug_dom_sf"/>
</dbReference>
<dbReference type="Pfam" id="PF07715">
    <property type="entry name" value="Plug"/>
    <property type="match status" value="1"/>
</dbReference>
<evidence type="ECO:0000256" key="9">
    <source>
        <dbReference type="PROSITE-ProRule" id="PRU01360"/>
    </source>
</evidence>
<comment type="caution">
    <text evidence="14">The sequence shown here is derived from an EMBL/GenBank/DDBJ whole genome shotgun (WGS) entry which is preliminary data.</text>
</comment>
<name>A0A8I1GHQ8_9HYPH</name>
<evidence type="ECO:0000256" key="3">
    <source>
        <dbReference type="ARBA" id="ARBA00022452"/>
    </source>
</evidence>
<feature type="chain" id="PRO_5034394817" evidence="12">
    <location>
        <begin position="24"/>
        <end position="746"/>
    </location>
</feature>
<dbReference type="InterPro" id="IPR036942">
    <property type="entry name" value="Beta-barrel_TonB_sf"/>
</dbReference>
<dbReference type="PROSITE" id="PS01156">
    <property type="entry name" value="TONB_DEPENDENT_REC_2"/>
    <property type="match status" value="1"/>
</dbReference>
<keyword evidence="15" id="KW-1185">Reference proteome</keyword>
<dbReference type="Gene3D" id="2.170.130.10">
    <property type="entry name" value="TonB-dependent receptor, plug domain"/>
    <property type="match status" value="1"/>
</dbReference>
<dbReference type="RefSeq" id="WP_037240590.1">
    <property type="nucleotide sequence ID" value="NZ_JAEMUK010000013.1"/>
</dbReference>
<evidence type="ECO:0000256" key="8">
    <source>
        <dbReference type="ARBA" id="ARBA00023237"/>
    </source>
</evidence>
<keyword evidence="2 9" id="KW-0813">Transport</keyword>
<dbReference type="InterPro" id="IPR010917">
    <property type="entry name" value="TonB_rcpt_CS"/>
</dbReference>
<dbReference type="GO" id="GO:0044718">
    <property type="term" value="P:siderophore transmembrane transport"/>
    <property type="evidence" value="ECO:0007669"/>
    <property type="project" value="TreeGrafter"/>
</dbReference>
<dbReference type="EMBL" id="JAEMUK010000013">
    <property type="protein sequence ID" value="MBJ7543307.1"/>
    <property type="molecule type" value="Genomic_DNA"/>
</dbReference>
<keyword evidence="14" id="KW-0675">Receptor</keyword>
<evidence type="ECO:0000256" key="4">
    <source>
        <dbReference type="ARBA" id="ARBA00022692"/>
    </source>
</evidence>
<evidence type="ECO:0000256" key="10">
    <source>
        <dbReference type="PROSITE-ProRule" id="PRU10144"/>
    </source>
</evidence>
<dbReference type="PANTHER" id="PTHR30069:SF49">
    <property type="entry name" value="OUTER MEMBRANE PROTEIN C"/>
    <property type="match status" value="1"/>
</dbReference>
<evidence type="ECO:0000256" key="1">
    <source>
        <dbReference type="ARBA" id="ARBA00004571"/>
    </source>
</evidence>
<dbReference type="GO" id="GO:0009279">
    <property type="term" value="C:cell outer membrane"/>
    <property type="evidence" value="ECO:0007669"/>
    <property type="project" value="UniProtKB-SubCell"/>
</dbReference>
<dbReference type="PANTHER" id="PTHR30069">
    <property type="entry name" value="TONB-DEPENDENT OUTER MEMBRANE RECEPTOR"/>
    <property type="match status" value="1"/>
</dbReference>
<evidence type="ECO:0000256" key="2">
    <source>
        <dbReference type="ARBA" id="ARBA00022448"/>
    </source>
</evidence>
<keyword evidence="8 9" id="KW-0998">Cell outer membrane</keyword>
<gene>
    <name evidence="14" type="ORF">JDN41_07035</name>
</gene>
<evidence type="ECO:0000256" key="7">
    <source>
        <dbReference type="ARBA" id="ARBA00023136"/>
    </source>
</evidence>
<dbReference type="GO" id="GO:0015344">
    <property type="term" value="F:siderophore uptake transmembrane transporter activity"/>
    <property type="evidence" value="ECO:0007669"/>
    <property type="project" value="TreeGrafter"/>
</dbReference>
<dbReference type="SUPFAM" id="SSF56935">
    <property type="entry name" value="Porins"/>
    <property type="match status" value="1"/>
</dbReference>
<dbReference type="PROSITE" id="PS52016">
    <property type="entry name" value="TONB_DEPENDENT_REC_3"/>
    <property type="match status" value="1"/>
</dbReference>
<dbReference type="Proteomes" id="UP000623250">
    <property type="component" value="Unassembled WGS sequence"/>
</dbReference>
<evidence type="ECO:0000313" key="15">
    <source>
        <dbReference type="Proteomes" id="UP000623250"/>
    </source>
</evidence>
<feature type="short sequence motif" description="TonB C-terminal box" evidence="10">
    <location>
        <begin position="729"/>
        <end position="746"/>
    </location>
</feature>
<accession>A0A8I1GHQ8</accession>
<dbReference type="AlphaFoldDB" id="A0A8I1GHQ8"/>
<evidence type="ECO:0000256" key="12">
    <source>
        <dbReference type="SAM" id="SignalP"/>
    </source>
</evidence>
<dbReference type="Gene3D" id="2.40.170.20">
    <property type="entry name" value="TonB-dependent receptor, beta-barrel domain"/>
    <property type="match status" value="1"/>
</dbReference>
<organism evidence="14 15">
    <name type="scientific">Rhodomicrobium udaipurense</name>
    <dbReference type="NCBI Taxonomy" id="1202716"/>
    <lineage>
        <taxon>Bacteria</taxon>
        <taxon>Pseudomonadati</taxon>
        <taxon>Pseudomonadota</taxon>
        <taxon>Alphaproteobacteria</taxon>
        <taxon>Hyphomicrobiales</taxon>
        <taxon>Hyphomicrobiaceae</taxon>
        <taxon>Rhodomicrobium</taxon>
    </lineage>
</organism>
<proteinExistence type="inferred from homology"/>
<keyword evidence="3 9" id="KW-1134">Transmembrane beta strand</keyword>
<feature type="signal peptide" evidence="12">
    <location>
        <begin position="1"/>
        <end position="23"/>
    </location>
</feature>